<keyword evidence="1" id="KW-0812">Transmembrane</keyword>
<protein>
    <submittedName>
        <fullName evidence="2">Wsv250</fullName>
    </submittedName>
</protein>
<gene>
    <name evidence="2" type="primary">250</name>
</gene>
<feature type="transmembrane region" description="Helical" evidence="1">
    <location>
        <begin position="67"/>
        <end position="85"/>
    </location>
</feature>
<feature type="transmembrane region" description="Helical" evidence="1">
    <location>
        <begin position="115"/>
        <end position="132"/>
    </location>
</feature>
<organismHost>
    <name type="scientific">Crustacea</name>
    <name type="common">crustaceans</name>
    <dbReference type="NCBI Taxonomy" id="6657"/>
</organismHost>
<feature type="transmembrane region" description="Helical" evidence="1">
    <location>
        <begin position="138"/>
        <end position="166"/>
    </location>
</feature>
<reference evidence="2" key="2">
    <citation type="journal article" name="FEMS Microbiol. Lett.">
        <title>Molecular variability and genetic structure of white spot syndrome virus strains from northwest Mexico based on the analysis of genomes.</title>
        <authorList>
            <person name="Parrilla-Taylor D.P."/>
            <person name="Vibanco-Perez N."/>
            <person name="Duran-Avelar M.J."/>
            <person name="Gomez-Gil B."/>
            <person name="Llera-Herrera R."/>
            <person name="Vazquez-Juarez R."/>
        </authorList>
    </citation>
    <scope>NUCLEOTIDE SEQUENCE</scope>
    <source>
        <strain evidence="2">GVE05</strain>
    </source>
</reference>
<sequence length="184" mass="19762">MSTARLILASSSFLFFSLVAATAMSTARLILASSSSLFFSSLFLFVDGCLGQLSVDCTLESSRASSSLFFSLMAATAMSTARLILASSSSLFFSLVAATAMSTARLILASSSSLFCFSLMAVNVLTATRFILASSSSLFYFSLMAVWLTLTLFPSSFFFGSLYLVLSCGHCRGTTYQDFAVYYF</sequence>
<reference evidence="2" key="1">
    <citation type="submission" date="2017-11" db="EMBL/GenBank/DDBJ databases">
        <authorList>
            <person name="Parrilla Taylor D.P."/>
            <person name="Vibanco-Perez N."/>
            <person name="Duran-Avelar Md.J."/>
            <person name="Gomez-Gil B."/>
            <person name="Llera-Herrera R."/>
            <person name="Vazquez-Juarez R."/>
        </authorList>
    </citation>
    <scope>NUCLEOTIDE SEQUENCE</scope>
    <source>
        <strain evidence="2">GVE05</strain>
    </source>
</reference>
<organism evidence="2">
    <name type="scientific">White spot syndrome virus</name>
    <name type="common">WSSV</name>
    <name type="synonym">White spot bacilliform virus</name>
    <dbReference type="NCBI Taxonomy" id="92652"/>
    <lineage>
        <taxon>Viruses</taxon>
        <taxon>Viruses incertae sedis</taxon>
        <taxon>Naldaviricetes</taxon>
        <taxon>Nimaviridae</taxon>
        <taxon>Whispovirus</taxon>
        <taxon>White spot syndrome virus</taxon>
    </lineage>
</organism>
<keyword evidence="1" id="KW-1133">Transmembrane helix</keyword>
<keyword evidence="1" id="KW-0472">Membrane</keyword>
<name>A0A2U9GEJ4_WSSV</name>
<evidence type="ECO:0000313" key="2">
    <source>
        <dbReference type="EMBL" id="AWQ62130.1"/>
    </source>
</evidence>
<proteinExistence type="predicted"/>
<dbReference type="EMBL" id="MG432478">
    <property type="protein sequence ID" value="AWQ62130.1"/>
    <property type="molecule type" value="Genomic_DNA"/>
</dbReference>
<accession>A0A2U9GEJ4</accession>
<evidence type="ECO:0000256" key="1">
    <source>
        <dbReference type="SAM" id="Phobius"/>
    </source>
</evidence>